<keyword evidence="2" id="KW-1185">Reference proteome</keyword>
<evidence type="ECO:0000313" key="1">
    <source>
        <dbReference type="EMBL" id="GAC20757.1"/>
    </source>
</evidence>
<gene>
    <name evidence="1" type="ORF">GARC_3803</name>
</gene>
<dbReference type="EMBL" id="BAEO01000055">
    <property type="protein sequence ID" value="GAC20757.1"/>
    <property type="molecule type" value="Genomic_DNA"/>
</dbReference>
<proteinExistence type="predicted"/>
<sequence length="37" mass="4340">MIDHYVAEIWLSLKALSLINSQLQFEFVGDFLGNLQW</sequence>
<protein>
    <submittedName>
        <fullName evidence="1">Uncharacterized protein</fullName>
    </submittedName>
</protein>
<evidence type="ECO:0000313" key="2">
    <source>
        <dbReference type="Proteomes" id="UP000006327"/>
    </source>
</evidence>
<dbReference type="AlphaFoldDB" id="K6YRF6"/>
<name>K6YRF6_9ALTE</name>
<dbReference type="Proteomes" id="UP000006327">
    <property type="component" value="Unassembled WGS sequence"/>
</dbReference>
<dbReference type="STRING" id="493475.GARC_3803"/>
<comment type="caution">
    <text evidence="1">The sequence shown here is derived from an EMBL/GenBank/DDBJ whole genome shotgun (WGS) entry which is preliminary data.</text>
</comment>
<accession>K6YRF6</accession>
<organism evidence="1 2">
    <name type="scientific">Paraglaciecola arctica BSs20135</name>
    <dbReference type="NCBI Taxonomy" id="493475"/>
    <lineage>
        <taxon>Bacteria</taxon>
        <taxon>Pseudomonadati</taxon>
        <taxon>Pseudomonadota</taxon>
        <taxon>Gammaproteobacteria</taxon>
        <taxon>Alteromonadales</taxon>
        <taxon>Alteromonadaceae</taxon>
        <taxon>Paraglaciecola</taxon>
    </lineage>
</organism>
<reference evidence="1 2" key="1">
    <citation type="journal article" date="2017" name="Antonie Van Leeuwenhoek">
        <title>Rhizobium rhizosphaerae sp. nov., a novel species isolated from rice rhizosphere.</title>
        <authorList>
            <person name="Zhao J.J."/>
            <person name="Zhang J."/>
            <person name="Zhang R.J."/>
            <person name="Zhang C.W."/>
            <person name="Yin H.Q."/>
            <person name="Zhang X.X."/>
        </authorList>
    </citation>
    <scope>NUCLEOTIDE SEQUENCE [LARGE SCALE GENOMIC DNA]</scope>
    <source>
        <strain evidence="1 2">BSs20135</strain>
    </source>
</reference>